<evidence type="ECO:0000256" key="5">
    <source>
        <dbReference type="ARBA" id="ARBA00023002"/>
    </source>
</evidence>
<comment type="similarity">
    <text evidence="2">Belongs to the GMC oxidoreductase family.</text>
</comment>
<dbReference type="Gene3D" id="3.50.50.60">
    <property type="entry name" value="FAD/NAD(P)-binding domain"/>
    <property type="match status" value="2"/>
</dbReference>
<keyword evidence="3" id="KW-0285">Flavoprotein</keyword>
<evidence type="ECO:0000256" key="2">
    <source>
        <dbReference type="ARBA" id="ARBA00010790"/>
    </source>
</evidence>
<keyword evidence="8" id="KW-1185">Reference proteome</keyword>
<dbReference type="GO" id="GO:0016614">
    <property type="term" value="F:oxidoreductase activity, acting on CH-OH group of donors"/>
    <property type="evidence" value="ECO:0007669"/>
    <property type="project" value="InterPro"/>
</dbReference>
<dbReference type="InterPro" id="IPR036188">
    <property type="entry name" value="FAD/NAD-bd_sf"/>
</dbReference>
<keyword evidence="4" id="KW-0274">FAD</keyword>
<evidence type="ECO:0000313" key="8">
    <source>
        <dbReference type="Proteomes" id="UP000298327"/>
    </source>
</evidence>
<evidence type="ECO:0000259" key="6">
    <source>
        <dbReference type="Pfam" id="PF05199"/>
    </source>
</evidence>
<dbReference type="SUPFAM" id="SSF51905">
    <property type="entry name" value="FAD/NAD(P)-binding domain"/>
    <property type="match status" value="1"/>
</dbReference>
<evidence type="ECO:0000256" key="1">
    <source>
        <dbReference type="ARBA" id="ARBA00001974"/>
    </source>
</evidence>
<dbReference type="EMBL" id="SEOQ01000067">
    <property type="protein sequence ID" value="TFY71091.1"/>
    <property type="molecule type" value="Genomic_DNA"/>
</dbReference>
<evidence type="ECO:0000313" key="7">
    <source>
        <dbReference type="EMBL" id="TFY71091.1"/>
    </source>
</evidence>
<dbReference type="PANTHER" id="PTHR42784:SF1">
    <property type="entry name" value="PYRANOSE 2-OXIDASE"/>
    <property type="match status" value="1"/>
</dbReference>
<evidence type="ECO:0000256" key="3">
    <source>
        <dbReference type="ARBA" id="ARBA00022630"/>
    </source>
</evidence>
<gene>
    <name evidence="7" type="ORF">EVG20_g1912</name>
</gene>
<evidence type="ECO:0000256" key="4">
    <source>
        <dbReference type="ARBA" id="ARBA00022827"/>
    </source>
</evidence>
<dbReference type="OrthoDB" id="167809at2759"/>
<dbReference type="InterPro" id="IPR007867">
    <property type="entry name" value="GMC_OxRtase_C"/>
</dbReference>
<reference evidence="7 8" key="1">
    <citation type="submission" date="2019-02" db="EMBL/GenBank/DDBJ databases">
        <title>Genome sequencing of the rare red list fungi Dentipellis fragilis.</title>
        <authorList>
            <person name="Buettner E."/>
            <person name="Kellner H."/>
        </authorList>
    </citation>
    <scope>NUCLEOTIDE SEQUENCE [LARGE SCALE GENOMIC DNA]</scope>
    <source>
        <strain evidence="7 8">DSM 105465</strain>
    </source>
</reference>
<proteinExistence type="inferred from homology"/>
<name>A0A4Y9ZBB7_9AGAM</name>
<feature type="domain" description="Glucose-methanol-choline oxidoreductase C-terminal" evidence="6">
    <location>
        <begin position="428"/>
        <end position="556"/>
    </location>
</feature>
<dbReference type="Proteomes" id="UP000298327">
    <property type="component" value="Unassembled WGS sequence"/>
</dbReference>
<dbReference type="PANTHER" id="PTHR42784">
    <property type="entry name" value="PYRANOSE 2-OXIDASE"/>
    <property type="match status" value="1"/>
</dbReference>
<sequence>MPSVLVAHDTPNAATDYLVVPEHTAPSFHYRVGKAHHLPDFTTVAPAETERSIDIQQPAANEQPVVGSGSCALAYVTEALERDPFRRILILERGDLWLPTHFQNLPLPFKMTYNSTLRFLHGSCPFFGGRSTFWSAWSPRPKPELMRGFPPYLLNAASSEELWKKASALLHVTKASDIEDQVFGVLQKDIDARLSSHINQIPTANTTESAPLSVGRTFATTSVRFNKFSTPGPLLALQERQRRLAHAKKGSPLMIATNVVARQLQVDTDDDNKVNVLRTSRGDLLFPDGKTNVILAAGAIPNTTLLLNSLPEMQSRAGSRITGHFLTHIAARFPIDGTLGKLSDHLEIAANYVAGKDTSGLQYHIQVTALHSPNPEQDAEDAARECPDFAAAATEEQLKGSEKHIVLVCATLGELDEHNPNSWVKPNSQVSDPTTNIKVQITLTDKDKALWTTMDKATYDAIAVMAGAQSGNVEYWAKSPNSDTWGWSKSKPAVEDIRVPGVVHEAATLYMGDRSNAGASVDDHYRPFGSNNVYVTGAALFPSSGSWNPTLTMCGYAQDLARKIVTPRAV</sequence>
<dbReference type="Pfam" id="PF05199">
    <property type="entry name" value="GMC_oxred_C"/>
    <property type="match status" value="1"/>
</dbReference>
<keyword evidence="5" id="KW-0560">Oxidoreductase</keyword>
<dbReference type="AlphaFoldDB" id="A0A4Y9ZBB7"/>
<comment type="caution">
    <text evidence="7">The sequence shown here is derived from an EMBL/GenBank/DDBJ whole genome shotgun (WGS) entry which is preliminary data.</text>
</comment>
<dbReference type="InterPro" id="IPR051473">
    <property type="entry name" value="P2Ox-like"/>
</dbReference>
<protein>
    <recommendedName>
        <fullName evidence="6">Glucose-methanol-choline oxidoreductase C-terminal domain-containing protein</fullName>
    </recommendedName>
</protein>
<organism evidence="7 8">
    <name type="scientific">Dentipellis fragilis</name>
    <dbReference type="NCBI Taxonomy" id="205917"/>
    <lineage>
        <taxon>Eukaryota</taxon>
        <taxon>Fungi</taxon>
        <taxon>Dikarya</taxon>
        <taxon>Basidiomycota</taxon>
        <taxon>Agaricomycotina</taxon>
        <taxon>Agaricomycetes</taxon>
        <taxon>Russulales</taxon>
        <taxon>Hericiaceae</taxon>
        <taxon>Dentipellis</taxon>
    </lineage>
</organism>
<accession>A0A4Y9ZBB7</accession>
<comment type="cofactor">
    <cofactor evidence="1">
        <name>FAD</name>
        <dbReference type="ChEBI" id="CHEBI:57692"/>
    </cofactor>
</comment>